<dbReference type="AlphaFoldDB" id="A0A3D8GXX9"/>
<keyword evidence="1" id="KW-1133">Transmembrane helix</keyword>
<keyword evidence="3" id="KW-1185">Reference proteome</keyword>
<protein>
    <submittedName>
        <fullName evidence="2">Uncharacterized protein</fullName>
    </submittedName>
</protein>
<feature type="transmembrane region" description="Helical" evidence="1">
    <location>
        <begin position="33"/>
        <end position="51"/>
    </location>
</feature>
<evidence type="ECO:0000256" key="1">
    <source>
        <dbReference type="SAM" id="Phobius"/>
    </source>
</evidence>
<feature type="transmembrane region" description="Helical" evidence="1">
    <location>
        <begin position="57"/>
        <end position="77"/>
    </location>
</feature>
<keyword evidence="1" id="KW-0472">Membrane</keyword>
<keyword evidence="1" id="KW-0812">Transmembrane</keyword>
<dbReference type="Proteomes" id="UP000256431">
    <property type="component" value="Unassembled WGS sequence"/>
</dbReference>
<sequence length="84" mass="9246">MKCPNCEAKISLKPHLVKDYQCKLCGGVIVPRLWVKIFTAMMAIAVGKTVFSGDYALAVILTFAYFSITIGTGARAFEARFHSE</sequence>
<dbReference type="EMBL" id="QRDH01000020">
    <property type="protein sequence ID" value="RDU39049.1"/>
    <property type="molecule type" value="Genomic_DNA"/>
</dbReference>
<organism evidence="2 3">
    <name type="scientific">Marinobacter flavimaris</name>
    <dbReference type="NCBI Taxonomy" id="262076"/>
    <lineage>
        <taxon>Bacteria</taxon>
        <taxon>Pseudomonadati</taxon>
        <taxon>Pseudomonadota</taxon>
        <taxon>Gammaproteobacteria</taxon>
        <taxon>Pseudomonadales</taxon>
        <taxon>Marinobacteraceae</taxon>
        <taxon>Marinobacter</taxon>
    </lineage>
</organism>
<dbReference type="RefSeq" id="WP_104272480.1">
    <property type="nucleotide sequence ID" value="NZ_PSSW01000022.1"/>
</dbReference>
<proteinExistence type="predicted"/>
<gene>
    <name evidence="2" type="ORF">DXI23_20390</name>
</gene>
<evidence type="ECO:0000313" key="3">
    <source>
        <dbReference type="Proteomes" id="UP000256431"/>
    </source>
</evidence>
<accession>A0A3D8GXX9</accession>
<reference evidence="2 3" key="1">
    <citation type="submission" date="2018-08" db="EMBL/GenBank/DDBJ databases">
        <title>Genome sequence of Marinobacter flavimaris KCTC 12185.</title>
        <authorList>
            <person name="Chun J."/>
            <person name="Kim B.-Y."/>
            <person name="Choi S.-B."/>
            <person name="Kwak M.-J."/>
        </authorList>
    </citation>
    <scope>NUCLEOTIDE SEQUENCE [LARGE SCALE GENOMIC DNA]</scope>
    <source>
        <strain evidence="2 3">KCTC 12185</strain>
    </source>
</reference>
<evidence type="ECO:0000313" key="2">
    <source>
        <dbReference type="EMBL" id="RDU39049.1"/>
    </source>
</evidence>
<name>A0A3D8GXX9_9GAMM</name>
<comment type="caution">
    <text evidence="2">The sequence shown here is derived from an EMBL/GenBank/DDBJ whole genome shotgun (WGS) entry which is preliminary data.</text>
</comment>